<keyword evidence="1" id="KW-0812">Transmembrane</keyword>
<keyword evidence="1" id="KW-0472">Membrane</keyword>
<proteinExistence type="predicted"/>
<evidence type="ECO:0000256" key="1">
    <source>
        <dbReference type="SAM" id="Phobius"/>
    </source>
</evidence>
<keyword evidence="1" id="KW-1133">Transmembrane helix</keyword>
<sequence>MIEFIFMLSFGLSVISIMLASLSNWKWYWVAGLCVYIFSCISIWDFRGYTLSVTFVLWALAIGHTLKLINKLYHSVIVVIIGLILWFFMFNTFDFTLWFPPFRIFS</sequence>
<feature type="transmembrane region" description="Helical" evidence="1">
    <location>
        <begin position="50"/>
        <end position="69"/>
    </location>
</feature>
<name>A0A2U3LKM4_9FIRM</name>
<dbReference type="EMBL" id="OMOF01000522">
    <property type="protein sequence ID" value="SPF52394.1"/>
    <property type="molecule type" value="Genomic_DNA"/>
</dbReference>
<gene>
    <name evidence="2" type="ORF">SBF1_5690003</name>
</gene>
<feature type="transmembrane region" description="Helical" evidence="1">
    <location>
        <begin position="76"/>
        <end position="99"/>
    </location>
</feature>
<feature type="transmembrane region" description="Helical" evidence="1">
    <location>
        <begin position="6"/>
        <end position="22"/>
    </location>
</feature>
<evidence type="ECO:0000313" key="3">
    <source>
        <dbReference type="Proteomes" id="UP000238916"/>
    </source>
</evidence>
<protein>
    <submittedName>
        <fullName evidence="2">Uncharacterized protein</fullName>
    </submittedName>
</protein>
<feature type="transmembrane region" description="Helical" evidence="1">
    <location>
        <begin position="27"/>
        <end position="44"/>
    </location>
</feature>
<accession>A0A2U3LKM4</accession>
<dbReference type="Proteomes" id="UP000238916">
    <property type="component" value="Unassembled WGS sequence"/>
</dbReference>
<evidence type="ECO:0000313" key="2">
    <source>
        <dbReference type="EMBL" id="SPF52394.1"/>
    </source>
</evidence>
<reference evidence="3" key="1">
    <citation type="submission" date="2018-02" db="EMBL/GenBank/DDBJ databases">
        <authorList>
            <person name="Hausmann B."/>
        </authorList>
    </citation>
    <scope>NUCLEOTIDE SEQUENCE [LARGE SCALE GENOMIC DNA]</scope>
    <source>
        <strain evidence="3">Peat soil MAG SbF1</strain>
    </source>
</reference>
<organism evidence="2 3">
    <name type="scientific">Candidatus Desulfosporosinus infrequens</name>
    <dbReference type="NCBI Taxonomy" id="2043169"/>
    <lineage>
        <taxon>Bacteria</taxon>
        <taxon>Bacillati</taxon>
        <taxon>Bacillota</taxon>
        <taxon>Clostridia</taxon>
        <taxon>Eubacteriales</taxon>
        <taxon>Desulfitobacteriaceae</taxon>
        <taxon>Desulfosporosinus</taxon>
    </lineage>
</organism>
<dbReference type="AlphaFoldDB" id="A0A2U3LKM4"/>